<dbReference type="RefSeq" id="WP_066866300.1">
    <property type="nucleotide sequence ID" value="NZ_CABKVV010000014.1"/>
</dbReference>
<dbReference type="Proteomes" id="UP001524473">
    <property type="component" value="Unassembled WGS sequence"/>
</dbReference>
<name>A0ABT1S053_9FIRM</name>
<accession>A0ABT1S053</accession>
<dbReference type="Gene3D" id="3.40.630.30">
    <property type="match status" value="1"/>
</dbReference>
<organism evidence="2 3">
    <name type="scientific">Neglectibacter timonensis</name>
    <dbReference type="NCBI Taxonomy" id="1776382"/>
    <lineage>
        <taxon>Bacteria</taxon>
        <taxon>Bacillati</taxon>
        <taxon>Bacillota</taxon>
        <taxon>Clostridia</taxon>
        <taxon>Eubacteriales</taxon>
        <taxon>Oscillospiraceae</taxon>
        <taxon>Neglectibacter</taxon>
    </lineage>
</organism>
<keyword evidence="2" id="KW-0808">Transferase</keyword>
<dbReference type="GO" id="GO:0016746">
    <property type="term" value="F:acyltransferase activity"/>
    <property type="evidence" value="ECO:0007669"/>
    <property type="project" value="UniProtKB-KW"/>
</dbReference>
<dbReference type="InterPro" id="IPR013653">
    <property type="entry name" value="GCN5-like_dom"/>
</dbReference>
<evidence type="ECO:0000259" key="1">
    <source>
        <dbReference type="PROSITE" id="PS51186"/>
    </source>
</evidence>
<dbReference type="InterPro" id="IPR016181">
    <property type="entry name" value="Acyl_CoA_acyltransferase"/>
</dbReference>
<protein>
    <submittedName>
        <fullName evidence="2">GNAT family N-acetyltransferase</fullName>
        <ecNumber evidence="2">2.3.1.-</ecNumber>
    </submittedName>
</protein>
<keyword evidence="3" id="KW-1185">Reference proteome</keyword>
<dbReference type="GeneID" id="90534129"/>
<comment type="caution">
    <text evidence="2">The sequence shown here is derived from an EMBL/GenBank/DDBJ whole genome shotgun (WGS) entry which is preliminary data.</text>
</comment>
<dbReference type="EMBL" id="JANFZH010000020">
    <property type="protein sequence ID" value="MCQ4840208.1"/>
    <property type="molecule type" value="Genomic_DNA"/>
</dbReference>
<keyword evidence="2" id="KW-0012">Acyltransferase</keyword>
<dbReference type="SUPFAM" id="SSF55729">
    <property type="entry name" value="Acyl-CoA N-acyltransferases (Nat)"/>
    <property type="match status" value="1"/>
</dbReference>
<dbReference type="PROSITE" id="PS51186">
    <property type="entry name" value="GNAT"/>
    <property type="match status" value="1"/>
</dbReference>
<sequence>MKCKLYQTPQDFLEDNRGFLLKYEAAVQLNMGNAQSHSGEACHPGLLFGRYEEQGEPLLLFGNTLPWNLCLNAVPGETHAPAAATELAKHLKQSGIVIHGLNARKDLCEAFLPAYGGTFHMRTGMDVMVLEVLIEPPRAPGHVRKAVPADLGMLTEWGLAFQREAVHESPSEKEIQEKFSQYVEKETVYLFEQPDGTAVSLAASNRALPHGAGISWVYTPPEHRGHGYAQCTVAEICREKLAEGKKYCTLFVDKANPISNKIYQKIGFQILEDCFDYKLNEEDGV</sequence>
<evidence type="ECO:0000313" key="2">
    <source>
        <dbReference type="EMBL" id="MCQ4840208.1"/>
    </source>
</evidence>
<evidence type="ECO:0000313" key="3">
    <source>
        <dbReference type="Proteomes" id="UP001524473"/>
    </source>
</evidence>
<dbReference type="Pfam" id="PF08445">
    <property type="entry name" value="FR47"/>
    <property type="match status" value="1"/>
</dbReference>
<reference evidence="2 3" key="1">
    <citation type="submission" date="2022-06" db="EMBL/GenBank/DDBJ databases">
        <title>Isolation of gut microbiota from human fecal samples.</title>
        <authorList>
            <person name="Pamer E.G."/>
            <person name="Barat B."/>
            <person name="Waligurski E."/>
            <person name="Medina S."/>
            <person name="Paddock L."/>
            <person name="Mostad J."/>
        </authorList>
    </citation>
    <scope>NUCLEOTIDE SEQUENCE [LARGE SCALE GENOMIC DNA]</scope>
    <source>
        <strain evidence="2 3">DFI.9.73</strain>
    </source>
</reference>
<dbReference type="InterPro" id="IPR000182">
    <property type="entry name" value="GNAT_dom"/>
</dbReference>
<proteinExistence type="predicted"/>
<gene>
    <name evidence="2" type="ORF">NE695_09810</name>
</gene>
<dbReference type="EC" id="2.3.1.-" evidence="2"/>
<feature type="domain" description="N-acetyltransferase" evidence="1">
    <location>
        <begin position="141"/>
        <end position="285"/>
    </location>
</feature>